<dbReference type="InterPro" id="IPR016534">
    <property type="entry name" value="VPS16"/>
</dbReference>
<sequence length="200" mass="21956">MSDWTHVGDSLGIHNLCLYDKLNLPLRENSLFACCQYGGPLAIGLAYTTPNSWAIGIYMQNGAQIASIEASGVYRLFWSKCQKLIIVSSNGRVLIYNALGVHLVAFNMGDETLAVGLAEAAAFCYVNETGLAVISEAKHIFGVNSVNSRVLWRIQNHQRESIQSLSCWTVLTSAVKPTRVLLCHKNKFQLGVQEASIHPC</sequence>
<evidence type="ECO:0000313" key="3">
    <source>
        <dbReference type="WBParaSite" id="GPLIN_001542000"/>
    </source>
</evidence>
<evidence type="ECO:0000259" key="1">
    <source>
        <dbReference type="Pfam" id="PF04841"/>
    </source>
</evidence>
<dbReference type="GO" id="GO:0006886">
    <property type="term" value="P:intracellular protein transport"/>
    <property type="evidence" value="ECO:0007669"/>
    <property type="project" value="InterPro"/>
</dbReference>
<protein>
    <submittedName>
        <fullName evidence="3">Vps16_N domain-containing protein</fullName>
    </submittedName>
</protein>
<reference evidence="2" key="1">
    <citation type="submission" date="2014-05" db="EMBL/GenBank/DDBJ databases">
        <title>The genome and life-stage specific transcriptomes of Globodera pallida elucidate key aspects of plant parasitism by a cyst nematode.</title>
        <authorList>
            <person name="Cotton J.A."/>
            <person name="Lilley C.J."/>
            <person name="Jones L.M."/>
            <person name="Kikuchi T."/>
            <person name="Reid A.J."/>
            <person name="Thorpe P."/>
            <person name="Tsai I.J."/>
            <person name="Beasley H."/>
            <person name="Blok V."/>
            <person name="Cock P.J.A."/>
            <person name="Van den Akker S.E."/>
            <person name="Holroyd N."/>
            <person name="Hunt M."/>
            <person name="Mantelin S."/>
            <person name="Naghra H."/>
            <person name="Pain A."/>
            <person name="Palomares-Rius J.E."/>
            <person name="Zarowiecki M."/>
            <person name="Berriman M."/>
            <person name="Jones J.T."/>
            <person name="Urwin P.E."/>
        </authorList>
    </citation>
    <scope>NUCLEOTIDE SEQUENCE [LARGE SCALE GENOMIC DNA]</scope>
    <source>
        <strain evidence="2">Lindley</strain>
    </source>
</reference>
<dbReference type="GO" id="GO:0003779">
    <property type="term" value="F:actin binding"/>
    <property type="evidence" value="ECO:0007669"/>
    <property type="project" value="TreeGrafter"/>
</dbReference>
<accession>A0A183CRB2</accession>
<name>A0A183CRB2_GLOPA</name>
<dbReference type="AlphaFoldDB" id="A0A183CRB2"/>
<evidence type="ECO:0000313" key="2">
    <source>
        <dbReference type="Proteomes" id="UP000050741"/>
    </source>
</evidence>
<dbReference type="GO" id="GO:0016197">
    <property type="term" value="P:endosomal transport"/>
    <property type="evidence" value="ECO:0007669"/>
    <property type="project" value="TreeGrafter"/>
</dbReference>
<dbReference type="WBParaSite" id="GPLIN_001542000">
    <property type="protein sequence ID" value="GPLIN_001542000"/>
    <property type="gene ID" value="GPLIN_001542000"/>
</dbReference>
<dbReference type="GO" id="GO:0005765">
    <property type="term" value="C:lysosomal membrane"/>
    <property type="evidence" value="ECO:0007669"/>
    <property type="project" value="TreeGrafter"/>
</dbReference>
<dbReference type="Proteomes" id="UP000050741">
    <property type="component" value="Unassembled WGS sequence"/>
</dbReference>
<dbReference type="Pfam" id="PF04841">
    <property type="entry name" value="Vps16_N"/>
    <property type="match status" value="1"/>
</dbReference>
<dbReference type="GO" id="GO:0005768">
    <property type="term" value="C:endosome"/>
    <property type="evidence" value="ECO:0007669"/>
    <property type="project" value="TreeGrafter"/>
</dbReference>
<dbReference type="PANTHER" id="PTHR12811:SF0">
    <property type="entry name" value="VACUOLAR PROTEIN SORTING-ASSOCIATED PROTEIN 16 HOMOLOG"/>
    <property type="match status" value="1"/>
</dbReference>
<dbReference type="GO" id="GO:0042144">
    <property type="term" value="P:vacuole fusion, non-autophagic"/>
    <property type="evidence" value="ECO:0007669"/>
    <property type="project" value="TreeGrafter"/>
</dbReference>
<organism evidence="2 3">
    <name type="scientific">Globodera pallida</name>
    <name type="common">Potato cyst nematode worm</name>
    <name type="synonym">Heterodera pallida</name>
    <dbReference type="NCBI Taxonomy" id="36090"/>
    <lineage>
        <taxon>Eukaryota</taxon>
        <taxon>Metazoa</taxon>
        <taxon>Ecdysozoa</taxon>
        <taxon>Nematoda</taxon>
        <taxon>Chromadorea</taxon>
        <taxon>Rhabditida</taxon>
        <taxon>Tylenchina</taxon>
        <taxon>Tylenchomorpha</taxon>
        <taxon>Tylenchoidea</taxon>
        <taxon>Heteroderidae</taxon>
        <taxon>Heteroderinae</taxon>
        <taxon>Globodera</taxon>
    </lineage>
</organism>
<dbReference type="InterPro" id="IPR006926">
    <property type="entry name" value="Vps16_N"/>
</dbReference>
<dbReference type="PANTHER" id="PTHR12811">
    <property type="entry name" value="VACUOLAR PROTEIN SORTING VPS16"/>
    <property type="match status" value="1"/>
</dbReference>
<dbReference type="GO" id="GO:0030897">
    <property type="term" value="C:HOPS complex"/>
    <property type="evidence" value="ECO:0007669"/>
    <property type="project" value="TreeGrafter"/>
</dbReference>
<reference evidence="3" key="2">
    <citation type="submission" date="2016-06" db="UniProtKB">
        <authorList>
            <consortium name="WormBaseParasite"/>
        </authorList>
    </citation>
    <scope>IDENTIFICATION</scope>
</reference>
<keyword evidence="2" id="KW-1185">Reference proteome</keyword>
<proteinExistence type="predicted"/>
<feature type="domain" description="Vps16 N-terminal" evidence="1">
    <location>
        <begin position="21"/>
        <end position="181"/>
    </location>
</feature>